<dbReference type="AlphaFoldDB" id="A0A3N2BXX9"/>
<protein>
    <recommendedName>
        <fullName evidence="4">Lipoprotein</fullName>
    </recommendedName>
</protein>
<dbReference type="EMBL" id="RKHL01000001">
    <property type="protein sequence ID" value="ROR80088.1"/>
    <property type="molecule type" value="Genomic_DNA"/>
</dbReference>
<feature type="signal peptide" evidence="1">
    <location>
        <begin position="1"/>
        <end position="18"/>
    </location>
</feature>
<comment type="caution">
    <text evidence="2">The sequence shown here is derived from an EMBL/GenBank/DDBJ whole genome shotgun (WGS) entry which is preliminary data.</text>
</comment>
<evidence type="ECO:0000256" key="1">
    <source>
        <dbReference type="SAM" id="SignalP"/>
    </source>
</evidence>
<sequence length="155" mass="16572">MRRALSTFLAICIVGTLAGCGAFQRGPSYESAKEAALSLREEFEATLPDGASTVSEDEVDIACNGGAVQFNGIVTVDVAEDFDRNAWLDEAAARYADRAAWKVEKKVAADDSSDATSAVAFFSENGYYVRLDEFADTAEWGPVIVLSASGPCVRR</sequence>
<dbReference type="PROSITE" id="PS51257">
    <property type="entry name" value="PROKAR_LIPOPROTEIN"/>
    <property type="match status" value="1"/>
</dbReference>
<keyword evidence="3" id="KW-1185">Reference proteome</keyword>
<accession>A0A3N2BXX9</accession>
<evidence type="ECO:0008006" key="4">
    <source>
        <dbReference type="Google" id="ProtNLM"/>
    </source>
</evidence>
<dbReference type="Proteomes" id="UP000266915">
    <property type="component" value="Unassembled WGS sequence"/>
</dbReference>
<dbReference type="RefSeq" id="WP_085511655.1">
    <property type="nucleotide sequence ID" value="NZ_FXAP01000002.1"/>
</dbReference>
<organism evidence="2 3">
    <name type="scientific">Plantibacter flavus</name>
    <dbReference type="NCBI Taxonomy" id="150123"/>
    <lineage>
        <taxon>Bacteria</taxon>
        <taxon>Bacillati</taxon>
        <taxon>Actinomycetota</taxon>
        <taxon>Actinomycetes</taxon>
        <taxon>Micrococcales</taxon>
        <taxon>Microbacteriaceae</taxon>
        <taxon>Plantibacter</taxon>
    </lineage>
</organism>
<evidence type="ECO:0000313" key="2">
    <source>
        <dbReference type="EMBL" id="ROR80088.1"/>
    </source>
</evidence>
<reference evidence="2 3" key="1">
    <citation type="submission" date="2018-11" db="EMBL/GenBank/DDBJ databases">
        <title>Sequencing the genomes of 1000 actinobacteria strains.</title>
        <authorList>
            <person name="Klenk H.-P."/>
        </authorList>
    </citation>
    <scope>NUCLEOTIDE SEQUENCE [LARGE SCALE GENOMIC DNA]</scope>
    <source>
        <strain evidence="2 3">DSM 14012</strain>
    </source>
</reference>
<proteinExistence type="predicted"/>
<gene>
    <name evidence="2" type="ORF">EDD42_0121</name>
</gene>
<feature type="chain" id="PRO_5038415637" description="Lipoprotein" evidence="1">
    <location>
        <begin position="19"/>
        <end position="155"/>
    </location>
</feature>
<keyword evidence="1" id="KW-0732">Signal</keyword>
<evidence type="ECO:0000313" key="3">
    <source>
        <dbReference type="Proteomes" id="UP000266915"/>
    </source>
</evidence>
<name>A0A3N2BXX9_9MICO</name>